<keyword evidence="2" id="KW-1185">Reference proteome</keyword>
<dbReference type="eggNOG" id="COG1399">
    <property type="taxonomic scope" value="Bacteria"/>
</dbReference>
<dbReference type="EMBL" id="JNGW01000044">
    <property type="protein sequence ID" value="KDR52805.1"/>
    <property type="molecule type" value="Genomic_DNA"/>
</dbReference>
<organism evidence="1 2">
    <name type="scientific">Hoylesella loescheii DSM 19665 = JCM 12249 = ATCC 15930</name>
    <dbReference type="NCBI Taxonomy" id="1122985"/>
    <lineage>
        <taxon>Bacteria</taxon>
        <taxon>Pseudomonadati</taxon>
        <taxon>Bacteroidota</taxon>
        <taxon>Bacteroidia</taxon>
        <taxon>Bacteroidales</taxon>
        <taxon>Prevotellaceae</taxon>
        <taxon>Hoylesella</taxon>
    </lineage>
</organism>
<comment type="caution">
    <text evidence="1">The sequence shown here is derived from an EMBL/GenBank/DDBJ whole genome shotgun (WGS) entry which is preliminary data.</text>
</comment>
<dbReference type="InterPro" id="IPR003772">
    <property type="entry name" value="YceD"/>
</dbReference>
<name>A0A069QJ06_HOYLO</name>
<protein>
    <submittedName>
        <fullName evidence="1">Putative ACR</fullName>
    </submittedName>
</protein>
<reference evidence="1 2" key="1">
    <citation type="submission" date="2013-08" db="EMBL/GenBank/DDBJ databases">
        <authorList>
            <person name="Weinstock G."/>
            <person name="Sodergren E."/>
            <person name="Wylie T."/>
            <person name="Fulton L."/>
            <person name="Fulton R."/>
            <person name="Fronick C."/>
            <person name="O'Laughlin M."/>
            <person name="Godfrey J."/>
            <person name="Miner T."/>
            <person name="Herter B."/>
            <person name="Appelbaum E."/>
            <person name="Cordes M."/>
            <person name="Lek S."/>
            <person name="Wollam A."/>
            <person name="Pepin K.H."/>
            <person name="Palsikar V.B."/>
            <person name="Mitreva M."/>
            <person name="Wilson R.K."/>
        </authorList>
    </citation>
    <scope>NUCLEOTIDE SEQUENCE [LARGE SCALE GENOMIC DNA]</scope>
    <source>
        <strain evidence="1 2">ATCC 15930</strain>
    </source>
</reference>
<proteinExistence type="predicted"/>
<sequence length="175" mass="20073">MCDLETFKLDIKALKQGKTSLEYVLDDRFFEAIDAPEIKKGKVNVELQAIRNGDLFELNFDIEGSVSIPCDLCLDDMEQPVSTKERLLVRFGEEYSEEDELVTLEEDPGVLDLSWFVYEFIALTIPIKHVHAPGKCNPAMIDMLDAHAANRSGDEDEEETIDPRWMKLKEIKNQY</sequence>
<dbReference type="HOGENOM" id="CLU_094155_0_0_10"/>
<dbReference type="Proteomes" id="UP000027442">
    <property type="component" value="Unassembled WGS sequence"/>
</dbReference>
<evidence type="ECO:0000313" key="1">
    <source>
        <dbReference type="EMBL" id="KDR52805.1"/>
    </source>
</evidence>
<gene>
    <name evidence="1" type="ORF">HMPREF1991_01109</name>
</gene>
<accession>A0A069QJ06</accession>
<dbReference type="Pfam" id="PF02620">
    <property type="entry name" value="YceD"/>
    <property type="match status" value="1"/>
</dbReference>
<dbReference type="AlphaFoldDB" id="A0A069QJ06"/>
<evidence type="ECO:0000313" key="2">
    <source>
        <dbReference type="Proteomes" id="UP000027442"/>
    </source>
</evidence>
<dbReference type="PATRIC" id="fig|1122985.7.peg.1153"/>
<dbReference type="RefSeq" id="WP_018968035.1">
    <property type="nucleotide sequence ID" value="NZ_KB899220.1"/>
</dbReference>